<evidence type="ECO:0000313" key="1">
    <source>
        <dbReference type="EMBL" id="CAH9094150.1"/>
    </source>
</evidence>
<name>A0AAV0DAY4_9ASTE</name>
<keyword evidence="2" id="KW-1185">Reference proteome</keyword>
<proteinExistence type="predicted"/>
<organism evidence="1 2">
    <name type="scientific">Cuscuta epithymum</name>
    <dbReference type="NCBI Taxonomy" id="186058"/>
    <lineage>
        <taxon>Eukaryota</taxon>
        <taxon>Viridiplantae</taxon>
        <taxon>Streptophyta</taxon>
        <taxon>Embryophyta</taxon>
        <taxon>Tracheophyta</taxon>
        <taxon>Spermatophyta</taxon>
        <taxon>Magnoliopsida</taxon>
        <taxon>eudicotyledons</taxon>
        <taxon>Gunneridae</taxon>
        <taxon>Pentapetalae</taxon>
        <taxon>asterids</taxon>
        <taxon>lamiids</taxon>
        <taxon>Solanales</taxon>
        <taxon>Convolvulaceae</taxon>
        <taxon>Cuscuteae</taxon>
        <taxon>Cuscuta</taxon>
        <taxon>Cuscuta subgen. Cuscuta</taxon>
    </lineage>
</organism>
<dbReference type="Proteomes" id="UP001152523">
    <property type="component" value="Unassembled WGS sequence"/>
</dbReference>
<gene>
    <name evidence="1" type="ORF">CEPIT_LOCUS12793</name>
</gene>
<comment type="caution">
    <text evidence="1">The sequence shown here is derived from an EMBL/GenBank/DDBJ whole genome shotgun (WGS) entry which is preliminary data.</text>
</comment>
<dbReference type="AlphaFoldDB" id="A0AAV0DAY4"/>
<sequence length="264" mass="30258">MPDGFKISIESKCFQFHIINNNALRISEMKHEIISVIVLDLEKVSWLKVSIPSLFSGSWACTRLELNSTIILHDANIFGGFIRIIEEGCNSLFIPEGRNGFGINCFLSGITRAITLMIARITKEPMQTIEYATSVVLSGNQKTLVKEEKATKCASQSEKIISRDVFVDIPEDFVSEWICGEHFYEHSRDDFLGHASESEKRAPISSMDDLWDSNMNDDICNKALLVTPENCLHTENLNTQIKIYREKYQWSHHMRTRSQTRLEY</sequence>
<protein>
    <submittedName>
        <fullName evidence="1">Uncharacterized protein</fullName>
    </submittedName>
</protein>
<dbReference type="EMBL" id="CAMAPF010000079">
    <property type="protein sequence ID" value="CAH9094150.1"/>
    <property type="molecule type" value="Genomic_DNA"/>
</dbReference>
<accession>A0AAV0DAY4</accession>
<reference evidence="1" key="1">
    <citation type="submission" date="2022-07" db="EMBL/GenBank/DDBJ databases">
        <authorList>
            <person name="Macas J."/>
            <person name="Novak P."/>
            <person name="Neumann P."/>
        </authorList>
    </citation>
    <scope>NUCLEOTIDE SEQUENCE</scope>
</reference>
<evidence type="ECO:0000313" key="2">
    <source>
        <dbReference type="Proteomes" id="UP001152523"/>
    </source>
</evidence>